<dbReference type="PANTHER" id="PTHR37461:SF1">
    <property type="entry name" value="ANTI-SIGMA-K FACTOR RSKA"/>
    <property type="match status" value="1"/>
</dbReference>
<protein>
    <recommendedName>
        <fullName evidence="2">Anti-sigma K factor RskA C-terminal domain-containing protein</fullName>
    </recommendedName>
</protein>
<keyword evidence="1" id="KW-1133">Transmembrane helix</keyword>
<evidence type="ECO:0000259" key="2">
    <source>
        <dbReference type="Pfam" id="PF10099"/>
    </source>
</evidence>
<keyword evidence="4" id="KW-1185">Reference proteome</keyword>
<feature type="domain" description="Anti-sigma K factor RskA C-terminal" evidence="2">
    <location>
        <begin position="101"/>
        <end position="235"/>
    </location>
</feature>
<gene>
    <name evidence="3" type="ORF">GCM10008014_39010</name>
</gene>
<dbReference type="InterPro" id="IPR018764">
    <property type="entry name" value="RskA_C"/>
</dbReference>
<dbReference type="Proteomes" id="UP000652153">
    <property type="component" value="Unassembled WGS sequence"/>
</dbReference>
<reference evidence="4" key="1">
    <citation type="journal article" date="2019" name="Int. J. Syst. Evol. Microbiol.">
        <title>The Global Catalogue of Microorganisms (GCM) 10K type strain sequencing project: providing services to taxonomists for standard genome sequencing and annotation.</title>
        <authorList>
            <consortium name="The Broad Institute Genomics Platform"/>
            <consortium name="The Broad Institute Genome Sequencing Center for Infectious Disease"/>
            <person name="Wu L."/>
            <person name="Ma J."/>
        </authorList>
    </citation>
    <scope>NUCLEOTIDE SEQUENCE [LARGE SCALE GENOMIC DNA]</scope>
    <source>
        <strain evidence="4">CGMCC 1.12770</strain>
    </source>
</reference>
<name>A0ABQ1ZEW0_9BACL</name>
<dbReference type="PANTHER" id="PTHR37461">
    <property type="entry name" value="ANTI-SIGMA-K FACTOR RSKA"/>
    <property type="match status" value="1"/>
</dbReference>
<evidence type="ECO:0000256" key="1">
    <source>
        <dbReference type="SAM" id="Phobius"/>
    </source>
</evidence>
<keyword evidence="1" id="KW-0472">Membrane</keyword>
<dbReference type="RefSeq" id="WP_188593498.1">
    <property type="nucleotide sequence ID" value="NZ_BMFU01000005.1"/>
</dbReference>
<evidence type="ECO:0000313" key="3">
    <source>
        <dbReference type="EMBL" id="GGH62495.1"/>
    </source>
</evidence>
<evidence type="ECO:0000313" key="4">
    <source>
        <dbReference type="Proteomes" id="UP000652153"/>
    </source>
</evidence>
<organism evidence="3 4">
    <name type="scientific">Paenibacillus silvae</name>
    <dbReference type="NCBI Taxonomy" id="1325358"/>
    <lineage>
        <taxon>Bacteria</taxon>
        <taxon>Bacillati</taxon>
        <taxon>Bacillota</taxon>
        <taxon>Bacilli</taxon>
        <taxon>Bacillales</taxon>
        <taxon>Paenibacillaceae</taxon>
        <taxon>Paenibacillus</taxon>
    </lineage>
</organism>
<feature type="transmembrane region" description="Helical" evidence="1">
    <location>
        <begin position="101"/>
        <end position="121"/>
    </location>
</feature>
<proteinExistence type="predicted"/>
<comment type="caution">
    <text evidence="3">The sequence shown here is derived from an EMBL/GenBank/DDBJ whole genome shotgun (WGS) entry which is preliminary data.</text>
</comment>
<accession>A0ABQ1ZEW0</accession>
<dbReference type="Pfam" id="PF10099">
    <property type="entry name" value="RskA_C"/>
    <property type="match status" value="1"/>
</dbReference>
<keyword evidence="1" id="KW-0812">Transmembrane</keyword>
<sequence length="250" mass="27958">MASSMVCSYMLEYLSDPFSEEGIVFERHLADCESCKLELEQLRIGWEAIPMQMEQVELPADLKQQVMEAAWGQVQQEKSSLPTHGLSNGSNKRFARWKVRVAAASLLIVLGASLLGNIFLYRERAEQPVTLQNSFDLPVSEIQKVMKLESLDSESSYGLACIVGSGKNQQFVVYLFNPPQTEQNQVYQVWLNKDQEQQSAGKLKVENQIGLAVLSVPVGNHEWSFDSVAITLESDSQGLVPRGPQIFRSS</sequence>
<dbReference type="EMBL" id="BMFU01000005">
    <property type="protein sequence ID" value="GGH62495.1"/>
    <property type="molecule type" value="Genomic_DNA"/>
</dbReference>
<dbReference type="InterPro" id="IPR051474">
    <property type="entry name" value="Anti-sigma-K/W_factor"/>
</dbReference>